<accession>A0A0A1ZYB1</accession>
<dbReference type="EMBL" id="JNAJ01000003">
    <property type="protein sequence ID" value="KGF93536.1"/>
    <property type="molecule type" value="Genomic_DNA"/>
</dbReference>
<evidence type="ECO:0000313" key="3">
    <source>
        <dbReference type="Proteomes" id="UP000030491"/>
    </source>
</evidence>
<feature type="region of interest" description="Disordered" evidence="1">
    <location>
        <begin position="1"/>
        <end position="23"/>
    </location>
</feature>
<gene>
    <name evidence="2" type="ORF">EU93_0165</name>
</gene>
<dbReference type="AlphaFoldDB" id="A0A0A1ZYB1"/>
<reference evidence="3" key="1">
    <citation type="journal article" date="2014" name="Sci. Data">
        <title>Genomes of diverse isolates of the marine cyanobacterium Prochlorococcus.</title>
        <authorList>
            <person name="Biller S."/>
            <person name="Berube P."/>
            <person name="Thompson J."/>
            <person name="Kelly L."/>
            <person name="Roggensack S."/>
            <person name="Awad L."/>
            <person name="Roache-Johnson K."/>
            <person name="Ding H."/>
            <person name="Giovannoni S.J."/>
            <person name="Moore L.R."/>
            <person name="Chisholm S.W."/>
        </authorList>
    </citation>
    <scope>NUCLEOTIDE SEQUENCE [LARGE SCALE GENOMIC DNA]</scope>
</reference>
<evidence type="ECO:0000256" key="1">
    <source>
        <dbReference type="SAM" id="MobiDB-lite"/>
    </source>
</evidence>
<sequence length="40" mass="4518">MVSHRKISNPINGEPPEELKPISPVMLNSLMRTQKSSSFH</sequence>
<name>A0A0A1ZYB1_PROMR</name>
<organism evidence="2 3">
    <name type="scientific">Prochlorococcus marinus str. MIT 9116</name>
    <dbReference type="NCBI Taxonomy" id="167544"/>
    <lineage>
        <taxon>Bacteria</taxon>
        <taxon>Bacillati</taxon>
        <taxon>Cyanobacteriota</taxon>
        <taxon>Cyanophyceae</taxon>
        <taxon>Synechococcales</taxon>
        <taxon>Prochlorococcaceae</taxon>
        <taxon>Prochlorococcus</taxon>
    </lineage>
</organism>
<protein>
    <submittedName>
        <fullName evidence="2">Uncharacterized protein</fullName>
    </submittedName>
</protein>
<proteinExistence type="predicted"/>
<dbReference type="Proteomes" id="UP000030491">
    <property type="component" value="Unassembled WGS sequence"/>
</dbReference>
<comment type="caution">
    <text evidence="2">The sequence shown here is derived from an EMBL/GenBank/DDBJ whole genome shotgun (WGS) entry which is preliminary data.</text>
</comment>
<evidence type="ECO:0000313" key="2">
    <source>
        <dbReference type="EMBL" id="KGF93536.1"/>
    </source>
</evidence>
<dbReference type="RefSeq" id="WP_275040508.1">
    <property type="nucleotide sequence ID" value="NZ_JNAJ01000003.1"/>
</dbReference>